<dbReference type="Gene3D" id="4.10.80.300">
    <property type="match status" value="1"/>
</dbReference>
<name>A0A2K6L453_RHIBE</name>
<evidence type="ECO:0000313" key="1">
    <source>
        <dbReference type="Ensembl" id="ENSRBIP00000018305.1"/>
    </source>
</evidence>
<keyword evidence="2" id="KW-1185">Reference proteome</keyword>
<reference evidence="1 2" key="1">
    <citation type="submission" date="2016-06" db="EMBL/GenBank/DDBJ databases">
        <title>Genome of Rhinopithecus bieti.</title>
        <authorList>
            <person name="Wu"/>
            <person name="C.-I. and Zhang"/>
            <person name="Y."/>
        </authorList>
    </citation>
    <scope>NUCLEOTIDE SEQUENCE</scope>
</reference>
<organism evidence="1 2">
    <name type="scientific">Rhinopithecus bieti</name>
    <name type="common">Black snub-nosed monkey</name>
    <name type="synonym">Pygathrix bieti</name>
    <dbReference type="NCBI Taxonomy" id="61621"/>
    <lineage>
        <taxon>Eukaryota</taxon>
        <taxon>Metazoa</taxon>
        <taxon>Chordata</taxon>
        <taxon>Craniata</taxon>
        <taxon>Vertebrata</taxon>
        <taxon>Euteleostomi</taxon>
        <taxon>Mammalia</taxon>
        <taxon>Eutheria</taxon>
        <taxon>Euarchontoglires</taxon>
        <taxon>Primates</taxon>
        <taxon>Haplorrhini</taxon>
        <taxon>Catarrhini</taxon>
        <taxon>Cercopithecidae</taxon>
        <taxon>Colobinae</taxon>
        <taxon>Rhinopithecus</taxon>
    </lineage>
</organism>
<accession>A0A2K6L453</accession>
<sequence>MFLQYYLNEEGDRVYTPSCSVLPMTNTPDTESPSKETLQGAH</sequence>
<dbReference type="Proteomes" id="UP000233180">
    <property type="component" value="Unassembled WGS sequence"/>
</dbReference>
<proteinExistence type="predicted"/>
<dbReference type="AlphaFoldDB" id="A0A2K6L453"/>
<dbReference type="Ensembl" id="ENSRBIT00000042164.1">
    <property type="protein sequence ID" value="ENSRBIP00000018305.1"/>
    <property type="gene ID" value="ENSRBIG00000033143.1"/>
</dbReference>
<evidence type="ECO:0000313" key="2">
    <source>
        <dbReference type="Proteomes" id="UP000233180"/>
    </source>
</evidence>
<reference evidence="1" key="3">
    <citation type="submission" date="2025-09" db="UniProtKB">
        <authorList>
            <consortium name="Ensembl"/>
        </authorList>
    </citation>
    <scope>IDENTIFICATION</scope>
</reference>
<protein>
    <submittedName>
        <fullName evidence="1">Uncharacterized protein</fullName>
    </submittedName>
</protein>
<reference evidence="1" key="2">
    <citation type="submission" date="2025-08" db="UniProtKB">
        <authorList>
            <consortium name="Ensembl"/>
        </authorList>
    </citation>
    <scope>IDENTIFICATION</scope>
</reference>